<keyword evidence="2" id="KW-1185">Reference proteome</keyword>
<organism evidence="1 2">
    <name type="scientific">Bowmanella dokdonensis</name>
    <dbReference type="NCBI Taxonomy" id="751969"/>
    <lineage>
        <taxon>Bacteria</taxon>
        <taxon>Pseudomonadati</taxon>
        <taxon>Pseudomonadota</taxon>
        <taxon>Gammaproteobacteria</taxon>
        <taxon>Alteromonadales</taxon>
        <taxon>Alteromonadaceae</taxon>
        <taxon>Bowmanella</taxon>
    </lineage>
</organism>
<dbReference type="AlphaFoldDB" id="A0A939DSZ2"/>
<dbReference type="Proteomes" id="UP000664654">
    <property type="component" value="Unassembled WGS sequence"/>
</dbReference>
<comment type="caution">
    <text evidence="1">The sequence shown here is derived from an EMBL/GenBank/DDBJ whole genome shotgun (WGS) entry which is preliminary data.</text>
</comment>
<evidence type="ECO:0000313" key="2">
    <source>
        <dbReference type="Proteomes" id="UP000664654"/>
    </source>
</evidence>
<sequence length="122" mass="14003">MHPSELQSFNQALLKLLTLIYQCDQRIRLSEQDFVDDIAEGMEWHSRIPIDMYRAEAVIKARQALDSDNIKPFLIELKADLQADPALAMQLARQMVDVDGELNHNEEEILTLLEEKILVATV</sequence>
<accession>A0A939DSZ2</accession>
<dbReference type="EMBL" id="JAFKCV010000017">
    <property type="protein sequence ID" value="MBN7827351.1"/>
    <property type="molecule type" value="Genomic_DNA"/>
</dbReference>
<proteinExistence type="predicted"/>
<evidence type="ECO:0000313" key="1">
    <source>
        <dbReference type="EMBL" id="MBN7827351.1"/>
    </source>
</evidence>
<reference evidence="1" key="1">
    <citation type="submission" date="2021-03" db="EMBL/GenBank/DDBJ databases">
        <title>novel species isolated from a fishpond in China.</title>
        <authorList>
            <person name="Lu H."/>
            <person name="Cai Z."/>
        </authorList>
    </citation>
    <scope>NUCLEOTIDE SEQUENCE</scope>
    <source>
        <strain evidence="1">JCM 30855</strain>
    </source>
</reference>
<gene>
    <name evidence="1" type="ORF">J0A66_19125</name>
</gene>
<evidence type="ECO:0008006" key="3">
    <source>
        <dbReference type="Google" id="ProtNLM"/>
    </source>
</evidence>
<protein>
    <recommendedName>
        <fullName evidence="3">Co-chaperone DjlA N-terminal domain-containing protein</fullName>
    </recommendedName>
</protein>
<dbReference type="InterPro" id="IPR029024">
    <property type="entry name" value="TerB-like"/>
</dbReference>
<dbReference type="Gene3D" id="1.10.3680.10">
    <property type="entry name" value="TerB-like"/>
    <property type="match status" value="1"/>
</dbReference>
<name>A0A939DSZ2_9ALTE</name>
<dbReference type="RefSeq" id="WP_206575463.1">
    <property type="nucleotide sequence ID" value="NZ_JAFKCV010000017.1"/>
</dbReference>
<dbReference type="SUPFAM" id="SSF158682">
    <property type="entry name" value="TerB-like"/>
    <property type="match status" value="1"/>
</dbReference>